<dbReference type="SUPFAM" id="SSF53474">
    <property type="entry name" value="alpha/beta-Hydrolases"/>
    <property type="match status" value="1"/>
</dbReference>
<dbReference type="PROSITE" id="PS51257">
    <property type="entry name" value="PROKAR_LIPOPROTEIN"/>
    <property type="match status" value="1"/>
</dbReference>
<sequence length="437" mass="46896">MKLRRRCPGRCPVWMAVAAGLILGLGLMAGCAPSPELNVLGYLVARRLGTLDPAAQHRGPVGSLEGIVTSGGRPLAGATVVVAERLGRPHAAQTDAAGRFRLDGIPVGQYVPAAVAPGHQEMVPRDWLGLARLVTIRGGQVTQAPPLALQPYLPPPLPEDLAGAVALTHTGTWTATTNFPPGAAAQVMAFSFQWAGAQVDSLRLYLPPSAQEGESFPWLFMVYPTHVDNWQPVSVAFASQGYAMVAISPVGERGMDIDAHTRDARVAFELARQGALSRHILSGQAIFLGGSFSSAIVPRLLRDVGEHAAAWVSVGGISNAFSLAADFYAGRLEMPPQYELAVPALGPPNVYPLPFLRASPVYWAGDLPPTMLVHTDADRIAPITQAYEFEAALRAAGVPVQVYYYQDVSHYLQIGEDLTDVGVEMYYRILEFIEVYR</sequence>
<organism evidence="1 2">
    <name type="scientific">Litorilinea aerophila</name>
    <dbReference type="NCBI Taxonomy" id="1204385"/>
    <lineage>
        <taxon>Bacteria</taxon>
        <taxon>Bacillati</taxon>
        <taxon>Chloroflexota</taxon>
        <taxon>Caldilineae</taxon>
        <taxon>Caldilineales</taxon>
        <taxon>Caldilineaceae</taxon>
        <taxon>Litorilinea</taxon>
    </lineage>
</organism>
<gene>
    <name evidence="1" type="ORF">FKZ61_06400</name>
</gene>
<dbReference type="OrthoDB" id="9771666at2"/>
<comment type="caution">
    <text evidence="1">The sequence shown here is derived from an EMBL/GenBank/DDBJ whole genome shotgun (WGS) entry which is preliminary data.</text>
</comment>
<dbReference type="GO" id="GO:0030246">
    <property type="term" value="F:carbohydrate binding"/>
    <property type="evidence" value="ECO:0007669"/>
    <property type="project" value="InterPro"/>
</dbReference>
<dbReference type="Gene3D" id="3.40.50.1820">
    <property type="entry name" value="alpha/beta hydrolase"/>
    <property type="match status" value="1"/>
</dbReference>
<dbReference type="AlphaFoldDB" id="A0A540VIF5"/>
<evidence type="ECO:0000313" key="1">
    <source>
        <dbReference type="EMBL" id="TQE96520.1"/>
    </source>
</evidence>
<proteinExistence type="predicted"/>
<dbReference type="Gene3D" id="2.60.40.1120">
    <property type="entry name" value="Carboxypeptidase-like, regulatory domain"/>
    <property type="match status" value="1"/>
</dbReference>
<dbReference type="InterPro" id="IPR013784">
    <property type="entry name" value="Carb-bd-like_fold"/>
</dbReference>
<accession>A0A540VIF5</accession>
<keyword evidence="2" id="KW-1185">Reference proteome</keyword>
<dbReference type="Pfam" id="PF13620">
    <property type="entry name" value="CarboxypepD_reg"/>
    <property type="match status" value="1"/>
</dbReference>
<dbReference type="InterPro" id="IPR029058">
    <property type="entry name" value="AB_hydrolase_fold"/>
</dbReference>
<name>A0A540VIF5_9CHLR</name>
<dbReference type="SUPFAM" id="SSF49452">
    <property type="entry name" value="Starch-binding domain-like"/>
    <property type="match status" value="1"/>
</dbReference>
<dbReference type="InParanoid" id="A0A540VIF5"/>
<protein>
    <submittedName>
        <fullName evidence="1">Uncharacterized protein</fullName>
    </submittedName>
</protein>
<evidence type="ECO:0000313" key="2">
    <source>
        <dbReference type="Proteomes" id="UP000317371"/>
    </source>
</evidence>
<dbReference type="EMBL" id="VIGC01000007">
    <property type="protein sequence ID" value="TQE96520.1"/>
    <property type="molecule type" value="Genomic_DNA"/>
</dbReference>
<reference evidence="1 2" key="1">
    <citation type="submission" date="2019-06" db="EMBL/GenBank/DDBJ databases">
        <title>Genome sequence of Litorilinea aerophila BAA-2444.</title>
        <authorList>
            <person name="Maclea K.S."/>
            <person name="Maurais E.G."/>
            <person name="Iannazzi L.C."/>
        </authorList>
    </citation>
    <scope>NUCLEOTIDE SEQUENCE [LARGE SCALE GENOMIC DNA]</scope>
    <source>
        <strain evidence="1 2">ATCC BAA-2444</strain>
    </source>
</reference>
<dbReference type="Proteomes" id="UP000317371">
    <property type="component" value="Unassembled WGS sequence"/>
</dbReference>